<dbReference type="PANTHER" id="PTHR47197:SF3">
    <property type="entry name" value="DIHYDRO-HEME D1 DEHYDROGENASE"/>
    <property type="match status" value="1"/>
</dbReference>
<dbReference type="RefSeq" id="WP_147459333.1">
    <property type="nucleotide sequence ID" value="NZ_JBIUBA010000001.1"/>
</dbReference>
<dbReference type="InterPro" id="IPR051200">
    <property type="entry name" value="Host-pathogen_enzymatic-act"/>
</dbReference>
<feature type="domain" description="Bulb-type lectin" evidence="2">
    <location>
        <begin position="333"/>
        <end position="441"/>
    </location>
</feature>
<evidence type="ECO:0000313" key="3">
    <source>
        <dbReference type="EMBL" id="RKT71217.1"/>
    </source>
</evidence>
<evidence type="ECO:0000313" key="4">
    <source>
        <dbReference type="Proteomes" id="UP000272729"/>
    </source>
</evidence>
<dbReference type="AlphaFoldDB" id="A0A495XB44"/>
<dbReference type="SUPFAM" id="SSF51110">
    <property type="entry name" value="alpha-D-mannose-specific plant lectins"/>
    <property type="match status" value="1"/>
</dbReference>
<dbReference type="PROSITE" id="PS50927">
    <property type="entry name" value="BULB_LECTIN"/>
    <property type="match status" value="1"/>
</dbReference>
<dbReference type="SMART" id="SM00108">
    <property type="entry name" value="B_lectin"/>
    <property type="match status" value="1"/>
</dbReference>
<evidence type="ECO:0000256" key="1">
    <source>
        <dbReference type="SAM" id="SignalP"/>
    </source>
</evidence>
<dbReference type="InterPro" id="IPR019405">
    <property type="entry name" value="Lactonase_7-beta_prop"/>
</dbReference>
<dbReference type="Gene3D" id="2.130.10.10">
    <property type="entry name" value="YVTN repeat-like/Quinoprotein amine dehydrogenase"/>
    <property type="match status" value="3"/>
</dbReference>
<sequence>MHEIRRRSAALGVLVTAGLVATTLTAPTAAAFPEDYIVVDGIPSTVVTSQNGALAYVSVPSKHAVSVIDTASRTVVDTIPVGIDPHGIALTSNGRTAYITDPGDSFGDKGSAAVVDLATKQATTLSVAPMNNPQAVAVSPDGTKAYVVGYGYSMAVIDTATKTVTSVYTGARGATDVKVTPDGSRVYIADFDGDRVIVFGTEANSVIAAVPLPTHPNRLAIMPDGRHVYVSSYGSDKVYMIATAGNYVGAAVTTPHPVALEPAPNGRMVHVLNYEEGVMTSIDVATNTVLATREAAELYPWSLAIARSGTEAYTLLPDNRTVVVLDIAAEPGPDRVVAGETLAAGQSKTSPDGRYRLTMQTDGNLVLYNASGEAQWHTHTDGSGATRAVLQYDGNFVVYGNGFDAKWHTNTWRTPADRFVVQNDSNLVLYGPEGFPHWHRW</sequence>
<organism evidence="3 4">
    <name type="scientific">Saccharothrix variisporea</name>
    <dbReference type="NCBI Taxonomy" id="543527"/>
    <lineage>
        <taxon>Bacteria</taxon>
        <taxon>Bacillati</taxon>
        <taxon>Actinomycetota</taxon>
        <taxon>Actinomycetes</taxon>
        <taxon>Pseudonocardiales</taxon>
        <taxon>Pseudonocardiaceae</taxon>
        <taxon>Saccharothrix</taxon>
    </lineage>
</organism>
<protein>
    <submittedName>
        <fullName evidence="3">YVTN family beta-propeller protein</fullName>
    </submittedName>
</protein>
<dbReference type="Pfam" id="PF10282">
    <property type="entry name" value="Lactonase"/>
    <property type="match status" value="1"/>
</dbReference>
<name>A0A495XB44_9PSEU</name>
<evidence type="ECO:0000259" key="2">
    <source>
        <dbReference type="PROSITE" id="PS50927"/>
    </source>
</evidence>
<accession>A0A495XB44</accession>
<gene>
    <name evidence="3" type="ORF">DFJ66_4497</name>
</gene>
<dbReference type="SUPFAM" id="SSF51004">
    <property type="entry name" value="C-terminal (heme d1) domain of cytochrome cd1-nitrite reductase"/>
    <property type="match status" value="1"/>
</dbReference>
<reference evidence="3 4" key="1">
    <citation type="submission" date="2018-10" db="EMBL/GenBank/DDBJ databases">
        <title>Sequencing the genomes of 1000 actinobacteria strains.</title>
        <authorList>
            <person name="Klenk H.-P."/>
        </authorList>
    </citation>
    <scope>NUCLEOTIDE SEQUENCE [LARGE SCALE GENOMIC DNA]</scope>
    <source>
        <strain evidence="3 4">DSM 43911</strain>
    </source>
</reference>
<keyword evidence="4" id="KW-1185">Reference proteome</keyword>
<comment type="caution">
    <text evidence="3">The sequence shown here is derived from an EMBL/GenBank/DDBJ whole genome shotgun (WGS) entry which is preliminary data.</text>
</comment>
<dbReference type="InterPro" id="IPR001480">
    <property type="entry name" value="Bulb-type_lectin_dom"/>
</dbReference>
<feature type="signal peptide" evidence="1">
    <location>
        <begin position="1"/>
        <end position="31"/>
    </location>
</feature>
<dbReference type="Gene3D" id="2.90.10.10">
    <property type="entry name" value="Bulb-type lectin domain"/>
    <property type="match status" value="2"/>
</dbReference>
<dbReference type="InterPro" id="IPR011048">
    <property type="entry name" value="Haem_d1_sf"/>
</dbReference>
<keyword evidence="1" id="KW-0732">Signal</keyword>
<dbReference type="InterPro" id="IPR015943">
    <property type="entry name" value="WD40/YVTN_repeat-like_dom_sf"/>
</dbReference>
<dbReference type="Proteomes" id="UP000272729">
    <property type="component" value="Unassembled WGS sequence"/>
</dbReference>
<proteinExistence type="predicted"/>
<dbReference type="PANTHER" id="PTHR47197">
    <property type="entry name" value="PROTEIN NIRF"/>
    <property type="match status" value="1"/>
</dbReference>
<dbReference type="OrthoDB" id="3218397at2"/>
<dbReference type="InterPro" id="IPR036426">
    <property type="entry name" value="Bulb-type_lectin_dom_sf"/>
</dbReference>
<dbReference type="EMBL" id="RBXR01000001">
    <property type="protein sequence ID" value="RKT71217.1"/>
    <property type="molecule type" value="Genomic_DNA"/>
</dbReference>
<feature type="chain" id="PRO_5019810675" evidence="1">
    <location>
        <begin position="32"/>
        <end position="441"/>
    </location>
</feature>